<organism>
    <name type="scientific">Serpula lacrymans var. lacrymans (strain S7.9)</name>
    <name type="common">Dry rot fungus</name>
    <dbReference type="NCBI Taxonomy" id="578457"/>
    <lineage>
        <taxon>Eukaryota</taxon>
        <taxon>Fungi</taxon>
        <taxon>Dikarya</taxon>
        <taxon>Basidiomycota</taxon>
        <taxon>Agaricomycotina</taxon>
        <taxon>Agaricomycetes</taxon>
        <taxon>Agaricomycetidae</taxon>
        <taxon>Boletales</taxon>
        <taxon>Coniophorineae</taxon>
        <taxon>Serpulaceae</taxon>
        <taxon>Serpula</taxon>
    </lineage>
</organism>
<gene>
    <name evidence="1" type="ORF">SERLADRAFT_365546</name>
</gene>
<dbReference type="HOGENOM" id="CLU_2924138_0_0_1"/>
<dbReference type="RefSeq" id="XP_007313788.1">
    <property type="nucleotide sequence ID" value="XM_007313726.1"/>
</dbReference>
<proteinExistence type="predicted"/>
<evidence type="ECO:0000313" key="1">
    <source>
        <dbReference type="EMBL" id="EGO29546.1"/>
    </source>
</evidence>
<dbReference type="EMBL" id="GL945429">
    <property type="protein sequence ID" value="EGO29546.1"/>
    <property type="molecule type" value="Genomic_DNA"/>
</dbReference>
<name>F8NJ62_SERL9</name>
<accession>F8NJ62</accession>
<dbReference type="GeneID" id="18810101"/>
<protein>
    <submittedName>
        <fullName evidence="1">Uncharacterized protein</fullName>
    </submittedName>
</protein>
<dbReference type="Proteomes" id="UP000008064">
    <property type="component" value="Unassembled WGS sequence"/>
</dbReference>
<sequence>MRNEAIVAGLHLHSTDITWKLEDLQKQTIESLTWGWWPLEAPSWTGSKYCSRAEGACISPV</sequence>
<dbReference type="AlphaFoldDB" id="F8NJ62"/>
<reference evidence="1" key="1">
    <citation type="submission" date="2011-04" db="EMBL/GenBank/DDBJ databases">
        <title>Evolution of plant cell wall degrading machinery underlies the functional diversity of forest fungi.</title>
        <authorList>
            <consortium name="US DOE Joint Genome Institute (JGI-PGF)"/>
            <person name="Eastwood D.C."/>
            <person name="Floudas D."/>
            <person name="Binder M."/>
            <person name="Majcherczyk A."/>
            <person name="Schneider P."/>
            <person name="Aerts A."/>
            <person name="Asiegbu F.O."/>
            <person name="Baker S.E."/>
            <person name="Barry K."/>
            <person name="Bendiksby M."/>
            <person name="Blumentritt M."/>
            <person name="Coutinho P.M."/>
            <person name="Cullen D."/>
            <person name="Cullen D."/>
            <person name="Gathman A."/>
            <person name="Goodell B."/>
            <person name="Henrissat B."/>
            <person name="Ihrmark K."/>
            <person name="Kauserud H."/>
            <person name="Kohler A."/>
            <person name="LaButti K."/>
            <person name="Lapidus A."/>
            <person name="Lavin J.L."/>
            <person name="Lee Y.-H."/>
            <person name="Lindquist E."/>
            <person name="Lilly W."/>
            <person name="Lucas S."/>
            <person name="Morin E."/>
            <person name="Murat C."/>
            <person name="Oguiza J.A."/>
            <person name="Park J."/>
            <person name="Pisabarro A.G."/>
            <person name="Riley R."/>
            <person name="Rosling A."/>
            <person name="Salamov A."/>
            <person name="Schmidt O."/>
            <person name="Schmutz J."/>
            <person name="Skrede I."/>
            <person name="Stenlid J."/>
            <person name="Wiebenga A."/>
            <person name="Xie X."/>
            <person name="Kues U."/>
            <person name="Hibbett D.S."/>
            <person name="Hoffmeister D."/>
            <person name="Hogberg N."/>
            <person name="Martin F."/>
            <person name="Grigoriev I.V."/>
            <person name="Watkinson S.C."/>
        </authorList>
    </citation>
    <scope>NUCLEOTIDE SEQUENCE</scope>
    <source>
        <strain evidence="1">S7.9</strain>
    </source>
</reference>
<dbReference type="KEGG" id="sla:SERLADRAFT_365546"/>